<dbReference type="NCBIfam" id="TIGR03916">
    <property type="entry name" value="rSAM_link_UDG"/>
    <property type="match status" value="1"/>
</dbReference>
<dbReference type="Proteomes" id="UP000317778">
    <property type="component" value="Unassembled WGS sequence"/>
</dbReference>
<dbReference type="PANTHER" id="PTHR21180:SF9">
    <property type="entry name" value="TYPE II SECRETION SYSTEM PROTEIN K"/>
    <property type="match status" value="1"/>
</dbReference>
<evidence type="ECO:0000313" key="7">
    <source>
        <dbReference type="Proteomes" id="UP000317778"/>
    </source>
</evidence>
<evidence type="ECO:0000256" key="2">
    <source>
        <dbReference type="ARBA" id="ARBA00022723"/>
    </source>
</evidence>
<dbReference type="Gene3D" id="3.20.20.70">
    <property type="entry name" value="Aldolase class I"/>
    <property type="match status" value="1"/>
</dbReference>
<keyword evidence="4" id="KW-0411">Iron-sulfur</keyword>
<dbReference type="Pfam" id="PF12836">
    <property type="entry name" value="HHH_3"/>
    <property type="match status" value="1"/>
</dbReference>
<dbReference type="PROSITE" id="PS51918">
    <property type="entry name" value="RADICAL_SAM"/>
    <property type="match status" value="1"/>
</dbReference>
<gene>
    <name evidence="6" type="ORF">CEE36_04615</name>
</gene>
<dbReference type="InterPro" id="IPR058240">
    <property type="entry name" value="rSAM_sf"/>
</dbReference>
<dbReference type="InterPro" id="IPR007197">
    <property type="entry name" value="rSAM"/>
</dbReference>
<keyword evidence="1" id="KW-0949">S-adenosyl-L-methionine</keyword>
<dbReference type="SUPFAM" id="SSF47781">
    <property type="entry name" value="RuvA domain 2-like"/>
    <property type="match status" value="1"/>
</dbReference>
<dbReference type="SFLD" id="SFLDS00029">
    <property type="entry name" value="Radical_SAM"/>
    <property type="match status" value="1"/>
</dbReference>
<evidence type="ECO:0000259" key="5">
    <source>
        <dbReference type="PROSITE" id="PS51918"/>
    </source>
</evidence>
<dbReference type="InterPro" id="IPR013785">
    <property type="entry name" value="Aldolase_TIM"/>
</dbReference>
<dbReference type="Gene3D" id="1.10.150.320">
    <property type="entry name" value="Photosystem II 12 kDa extrinsic protein"/>
    <property type="match status" value="1"/>
</dbReference>
<dbReference type="GO" id="GO:0046872">
    <property type="term" value="F:metal ion binding"/>
    <property type="evidence" value="ECO:0007669"/>
    <property type="project" value="UniProtKB-KW"/>
</dbReference>
<name>A0A532V805_UNCT6</name>
<evidence type="ECO:0000256" key="3">
    <source>
        <dbReference type="ARBA" id="ARBA00023004"/>
    </source>
</evidence>
<dbReference type="AlphaFoldDB" id="A0A532V805"/>
<keyword evidence="3" id="KW-0408">Iron</keyword>
<dbReference type="GO" id="GO:0051536">
    <property type="term" value="F:iron-sulfur cluster binding"/>
    <property type="evidence" value="ECO:0007669"/>
    <property type="project" value="UniProtKB-KW"/>
</dbReference>
<comment type="caution">
    <text evidence="6">The sequence shown here is derived from an EMBL/GenBank/DDBJ whole genome shotgun (WGS) entry which is preliminary data.</text>
</comment>
<dbReference type="SFLD" id="SFLDG01102">
    <property type="entry name" value="Uncharacterised_Radical_SAM_Su"/>
    <property type="match status" value="1"/>
</dbReference>
<evidence type="ECO:0000256" key="4">
    <source>
        <dbReference type="ARBA" id="ARBA00023014"/>
    </source>
</evidence>
<dbReference type="InterPro" id="IPR010994">
    <property type="entry name" value="RuvA_2-like"/>
</dbReference>
<protein>
    <submittedName>
        <fullName evidence="6">Putative DNA modification/repair radical SAM protein</fullName>
    </submittedName>
</protein>
<feature type="domain" description="Radical SAM core" evidence="5">
    <location>
        <begin position="48"/>
        <end position="284"/>
    </location>
</feature>
<organism evidence="6 7">
    <name type="scientific">candidate division TA06 bacterium B3_TA06</name>
    <dbReference type="NCBI Taxonomy" id="2012487"/>
    <lineage>
        <taxon>Bacteria</taxon>
        <taxon>Bacteria division TA06</taxon>
    </lineage>
</organism>
<proteinExistence type="predicted"/>
<keyword evidence="2" id="KW-0479">Metal-binding</keyword>
<dbReference type="PANTHER" id="PTHR21180">
    <property type="entry name" value="ENDONUCLEASE/EXONUCLEASE/PHOSPHATASE FAMILY DOMAIN-CONTAINING PROTEIN 1"/>
    <property type="match status" value="1"/>
</dbReference>
<accession>A0A532V805</accession>
<dbReference type="InterPro" id="IPR051675">
    <property type="entry name" value="Endo/Exo/Phosphatase_dom_1"/>
</dbReference>
<evidence type="ECO:0000313" key="6">
    <source>
        <dbReference type="EMBL" id="TKJ43320.1"/>
    </source>
</evidence>
<reference evidence="6 7" key="1">
    <citation type="submission" date="2017-06" db="EMBL/GenBank/DDBJ databases">
        <title>Novel microbial phyla capable of carbon fixation and sulfur reduction in deep-sea sediments.</title>
        <authorList>
            <person name="Huang J."/>
            <person name="Baker B."/>
            <person name="Wang Y."/>
        </authorList>
    </citation>
    <scope>NUCLEOTIDE SEQUENCE [LARGE SCALE GENOMIC DNA]</scope>
    <source>
        <strain evidence="6">B3_TA06</strain>
    </source>
</reference>
<evidence type="ECO:0000256" key="1">
    <source>
        <dbReference type="ARBA" id="ARBA00022691"/>
    </source>
</evidence>
<dbReference type="SUPFAM" id="SSF102114">
    <property type="entry name" value="Radical SAM enzymes"/>
    <property type="match status" value="1"/>
</dbReference>
<dbReference type="EMBL" id="NJBO01000005">
    <property type="protein sequence ID" value="TKJ43320.1"/>
    <property type="molecule type" value="Genomic_DNA"/>
</dbReference>
<dbReference type="GO" id="GO:0003824">
    <property type="term" value="F:catalytic activity"/>
    <property type="evidence" value="ECO:0007669"/>
    <property type="project" value="InterPro"/>
</dbReference>
<sequence length="401" mass="45362">MDSQEKLEALGVAAQYDLCGACCNPKNDPKAHRQRGHMERWVYPAALPDGRSILLMKVLMSNVCENNCLYCVNRRGNDQPILSFAPQELASLFMRMFHANLVQGLFLSSAIFKSAVQTMDRMIKTVELLRYRYRFQGYIHLKVLPGAGISQLERAVKLADRVSVNLEAPSVSRLSKIAPQKRFSEELLSRIRLLSRLIKQANHGKRYGPKGQTTQFVVGAAGESDTEILGISKNLYDKLDLSRIYFSAFQPAVGTPLDGLKPTPLLREHRLYQADFLFRRYGFSMEEIGFTEEGNLPLRKDPKTIWAEGHPEYFPVEVNTAPKELLLRIPGFGPITVKRILRIRTEHRIRSLDQLKRMGAVTRNALGYVLLDGHLPGKPSSSQLDIWQPEPVSFAVTRNTP</sequence>
<dbReference type="InterPro" id="IPR023874">
    <property type="entry name" value="DNA_rSAM_put"/>
</dbReference>